<dbReference type="InterPro" id="IPR004788">
    <property type="entry name" value="Ribose5P_isomerase_type_A"/>
</dbReference>
<comment type="similarity">
    <text evidence="3">Belongs to the ribose 5-phosphate isomerase family.</text>
</comment>
<evidence type="ECO:0000313" key="5">
    <source>
        <dbReference type="Proteomes" id="UP000265431"/>
    </source>
</evidence>
<dbReference type="Proteomes" id="UP000265431">
    <property type="component" value="Unassembled WGS sequence"/>
</dbReference>
<comment type="catalytic activity">
    <reaction evidence="1 3">
        <text>aldehydo-D-ribose 5-phosphate = D-ribulose 5-phosphate</text>
        <dbReference type="Rhea" id="RHEA:14657"/>
        <dbReference type="ChEBI" id="CHEBI:58121"/>
        <dbReference type="ChEBI" id="CHEBI:58273"/>
        <dbReference type="EC" id="5.3.1.6"/>
    </reaction>
</comment>
<dbReference type="EC" id="5.3.1.6" evidence="3"/>
<feature type="binding site" evidence="3">
    <location>
        <begin position="96"/>
        <end position="99"/>
    </location>
    <ligand>
        <name>substrate</name>
    </ligand>
</feature>
<dbReference type="AlphaFoldDB" id="A0A399QTI1"/>
<dbReference type="Gene3D" id="3.30.70.260">
    <property type="match status" value="1"/>
</dbReference>
<comment type="function">
    <text evidence="3">Catalyzes the reversible conversion of ribose-5-phosphate to ribulose 5-phosphate.</text>
</comment>
<dbReference type="CDD" id="cd01398">
    <property type="entry name" value="RPI_A"/>
    <property type="match status" value="1"/>
</dbReference>
<dbReference type="GO" id="GO:0009052">
    <property type="term" value="P:pentose-phosphate shunt, non-oxidative branch"/>
    <property type="evidence" value="ECO:0007669"/>
    <property type="project" value="UniProtKB-UniRule"/>
</dbReference>
<gene>
    <name evidence="3 4" type="primary">rpiA</name>
    <name evidence="4" type="ORF">D1224_11085</name>
</gene>
<protein>
    <recommendedName>
        <fullName evidence="3">Ribose-5-phosphate isomerase A</fullName>
        <ecNumber evidence="3">5.3.1.6</ecNumber>
    </recommendedName>
    <alternativeName>
        <fullName evidence="3">Phosphoriboisomerase A</fullName>
        <shortName evidence="3">PRI</shortName>
    </alternativeName>
</protein>
<dbReference type="SUPFAM" id="SSF75445">
    <property type="entry name" value="D-ribose-5-phosphate isomerase (RpiA), lid domain"/>
    <property type="match status" value="1"/>
</dbReference>
<evidence type="ECO:0000256" key="3">
    <source>
        <dbReference type="HAMAP-Rule" id="MF_00170"/>
    </source>
</evidence>
<dbReference type="InterPro" id="IPR050262">
    <property type="entry name" value="Ribose-5P_isomerase"/>
</dbReference>
<dbReference type="GO" id="GO:0004751">
    <property type="term" value="F:ribose-5-phosphate isomerase activity"/>
    <property type="evidence" value="ECO:0007669"/>
    <property type="project" value="UniProtKB-UniRule"/>
</dbReference>
<dbReference type="PANTHER" id="PTHR43748">
    <property type="entry name" value="RIBOSE-5-PHOSPHATE ISOMERASE 3, CHLOROPLASTIC-RELATED"/>
    <property type="match status" value="1"/>
</dbReference>
<dbReference type="UniPathway" id="UPA00115">
    <property type="reaction ID" value="UER00412"/>
</dbReference>
<dbReference type="NCBIfam" id="NF001924">
    <property type="entry name" value="PRK00702.1"/>
    <property type="match status" value="1"/>
</dbReference>
<accession>A0A399QTI1</accession>
<evidence type="ECO:0000256" key="2">
    <source>
        <dbReference type="ARBA" id="ARBA00023235"/>
    </source>
</evidence>
<feature type="active site" description="Proton acceptor" evidence="3">
    <location>
        <position position="105"/>
    </location>
</feature>
<organism evidence="4 5">
    <name type="scientific">Henriciella barbarensis</name>
    <dbReference type="NCBI Taxonomy" id="86342"/>
    <lineage>
        <taxon>Bacteria</taxon>
        <taxon>Pseudomonadati</taxon>
        <taxon>Pseudomonadota</taxon>
        <taxon>Alphaproteobacteria</taxon>
        <taxon>Hyphomonadales</taxon>
        <taxon>Hyphomonadaceae</taxon>
        <taxon>Henriciella</taxon>
    </lineage>
</organism>
<comment type="subunit">
    <text evidence="3">Homodimer.</text>
</comment>
<keyword evidence="5" id="KW-1185">Reference proteome</keyword>
<feature type="binding site" evidence="3">
    <location>
        <begin position="83"/>
        <end position="86"/>
    </location>
    <ligand>
        <name>substrate</name>
    </ligand>
</feature>
<proteinExistence type="inferred from homology"/>
<dbReference type="RefSeq" id="WP_119380023.1">
    <property type="nucleotide sequence ID" value="NZ_QWGB01000007.1"/>
</dbReference>
<dbReference type="InterPro" id="IPR037171">
    <property type="entry name" value="NagB/RpiA_transferase-like"/>
</dbReference>
<dbReference type="NCBIfam" id="TIGR00021">
    <property type="entry name" value="rpiA"/>
    <property type="match status" value="1"/>
</dbReference>
<reference evidence="4 5" key="1">
    <citation type="submission" date="2018-08" db="EMBL/GenBank/DDBJ databases">
        <title>Henriciella mobilis sp. nov., isolated from seawater.</title>
        <authorList>
            <person name="Cheng H."/>
            <person name="Wu Y.-H."/>
            <person name="Xu X.-W."/>
            <person name="Guo L.-L."/>
        </authorList>
    </citation>
    <scope>NUCLEOTIDE SEQUENCE [LARGE SCALE GENOMIC DNA]</scope>
    <source>
        <strain evidence="4 5">CCUG66934</strain>
    </source>
</reference>
<evidence type="ECO:0000256" key="1">
    <source>
        <dbReference type="ARBA" id="ARBA00001713"/>
    </source>
</evidence>
<dbReference type="HAMAP" id="MF_00170">
    <property type="entry name" value="Rib_5P_isom_A"/>
    <property type="match status" value="1"/>
</dbReference>
<dbReference type="OrthoDB" id="5870696at2"/>
<comment type="caution">
    <text evidence="4">The sequence shown here is derived from an EMBL/GenBank/DDBJ whole genome shotgun (WGS) entry which is preliminary data.</text>
</comment>
<keyword evidence="2 3" id="KW-0413">Isomerase</keyword>
<dbReference type="Pfam" id="PF06026">
    <property type="entry name" value="Rib_5-P_isom_A"/>
    <property type="match status" value="1"/>
</dbReference>
<feature type="binding site" evidence="3">
    <location>
        <begin position="28"/>
        <end position="31"/>
    </location>
    <ligand>
        <name>substrate</name>
    </ligand>
</feature>
<dbReference type="Gene3D" id="3.40.50.1360">
    <property type="match status" value="1"/>
</dbReference>
<dbReference type="FunFam" id="3.40.50.1360:FF:000001">
    <property type="entry name" value="Ribose-5-phosphate isomerase A"/>
    <property type="match status" value="1"/>
</dbReference>
<dbReference type="PANTHER" id="PTHR43748:SF3">
    <property type="entry name" value="RIBOSE-5-PHOSPHATE ISOMERASE 3, CHLOROPLASTIC-RELATED"/>
    <property type="match status" value="1"/>
</dbReference>
<evidence type="ECO:0000313" key="4">
    <source>
        <dbReference type="EMBL" id="RIJ22103.1"/>
    </source>
</evidence>
<name>A0A399QTI1_9PROT</name>
<feature type="binding site" evidence="3">
    <location>
        <position position="123"/>
    </location>
    <ligand>
        <name>substrate</name>
    </ligand>
</feature>
<dbReference type="SUPFAM" id="SSF100950">
    <property type="entry name" value="NagB/RpiA/CoA transferase-like"/>
    <property type="match status" value="1"/>
</dbReference>
<sequence>MAFEREKENAATAAIEFVEDGMTLGLGTGSTAKFFVEALADEIADGLVVRGVPTSEETRRLAESLGVPLVPVEQVDRIHLTVDGADEVDDQAQLIKGGGAALLREKIIANASDLMIVIADPSKQVEVLGSFPLPVEVTPFGFTITAKKVYDALKTSGVSRPRIDVRRGSGDKPLVTDGGNYILDCACSVIPDPAYAAELLSVIPGVVEHGLFIGLARTVIIGSDDGASIFEY</sequence>
<dbReference type="InterPro" id="IPR020672">
    <property type="entry name" value="Ribose5P_isomerase_typA_subgr"/>
</dbReference>
<comment type="pathway">
    <text evidence="3">Carbohydrate degradation; pentose phosphate pathway; D-ribose 5-phosphate from D-ribulose 5-phosphate (non-oxidative stage): step 1/1.</text>
</comment>
<dbReference type="EMBL" id="QWGB01000007">
    <property type="protein sequence ID" value="RIJ22103.1"/>
    <property type="molecule type" value="Genomic_DNA"/>
</dbReference>